<comment type="similarity">
    <text evidence="1 4">Belongs to the enoyl-CoA hydratase/isomerase family.</text>
</comment>
<dbReference type="Gene3D" id="3.90.226.10">
    <property type="entry name" value="2-enoyl-CoA Hydratase, Chain A, domain 1"/>
    <property type="match status" value="1"/>
</dbReference>
<dbReference type="FunFam" id="3.90.226.10:FF:000009">
    <property type="entry name" value="Carnitinyl-CoA dehydratase"/>
    <property type="match status" value="1"/>
</dbReference>
<keyword evidence="3" id="KW-0456">Lyase</keyword>
<dbReference type="PROSITE" id="PS00166">
    <property type="entry name" value="ENOYL_COA_HYDRATASE"/>
    <property type="match status" value="1"/>
</dbReference>
<comment type="caution">
    <text evidence="5">The sequence shown here is derived from an EMBL/GenBank/DDBJ whole genome shotgun (WGS) entry which is preliminary data.</text>
</comment>
<dbReference type="InterPro" id="IPR029045">
    <property type="entry name" value="ClpP/crotonase-like_dom_sf"/>
</dbReference>
<dbReference type="Gene3D" id="1.10.12.10">
    <property type="entry name" value="Lyase 2-enoyl-coa Hydratase, Chain A, domain 2"/>
    <property type="match status" value="1"/>
</dbReference>
<dbReference type="SUPFAM" id="SSF52096">
    <property type="entry name" value="ClpP/crotonase"/>
    <property type="match status" value="1"/>
</dbReference>
<reference evidence="5 6" key="1">
    <citation type="submission" date="2019-12" db="EMBL/GenBank/DDBJ databases">
        <authorList>
            <person name="Feng G."/>
            <person name="Zhu H."/>
        </authorList>
    </citation>
    <scope>NUCLEOTIDE SEQUENCE [LARGE SCALE GENOMIC DNA]</scope>
    <source>
        <strain evidence="5 6">FGD1</strain>
    </source>
</reference>
<dbReference type="InterPro" id="IPR018376">
    <property type="entry name" value="Enoyl-CoA_hyd/isom_CS"/>
</dbReference>
<evidence type="ECO:0000256" key="4">
    <source>
        <dbReference type="RuleBase" id="RU003707"/>
    </source>
</evidence>
<evidence type="ECO:0000256" key="1">
    <source>
        <dbReference type="ARBA" id="ARBA00005254"/>
    </source>
</evidence>
<name>A0A7X4GL76_9SPHN</name>
<keyword evidence="2" id="KW-0443">Lipid metabolism</keyword>
<dbReference type="PANTHER" id="PTHR11941:SF169">
    <property type="entry name" value="(7AS)-7A-METHYL-1,5-DIOXO-2,3,5,6,7,7A-HEXAHYDRO-1H-INDENE-CARBOXYL-COA HYDROLASE"/>
    <property type="match status" value="1"/>
</dbReference>
<dbReference type="Proteomes" id="UP000465810">
    <property type="component" value="Unassembled WGS sequence"/>
</dbReference>
<evidence type="ECO:0000313" key="5">
    <source>
        <dbReference type="EMBL" id="MYL99737.1"/>
    </source>
</evidence>
<keyword evidence="6" id="KW-1185">Reference proteome</keyword>
<dbReference type="GO" id="GO:0016829">
    <property type="term" value="F:lyase activity"/>
    <property type="evidence" value="ECO:0007669"/>
    <property type="project" value="UniProtKB-KW"/>
</dbReference>
<dbReference type="CDD" id="cd06558">
    <property type="entry name" value="crotonase-like"/>
    <property type="match status" value="1"/>
</dbReference>
<dbReference type="InterPro" id="IPR014748">
    <property type="entry name" value="Enoyl-CoA_hydra_C"/>
</dbReference>
<dbReference type="PANTHER" id="PTHR11941">
    <property type="entry name" value="ENOYL-COA HYDRATASE-RELATED"/>
    <property type="match status" value="1"/>
</dbReference>
<dbReference type="GO" id="GO:0006635">
    <property type="term" value="P:fatty acid beta-oxidation"/>
    <property type="evidence" value="ECO:0007669"/>
    <property type="project" value="TreeGrafter"/>
</dbReference>
<evidence type="ECO:0000256" key="3">
    <source>
        <dbReference type="ARBA" id="ARBA00023239"/>
    </source>
</evidence>
<gene>
    <name evidence="5" type="ORF">GR702_18420</name>
</gene>
<dbReference type="EMBL" id="WVTD01000019">
    <property type="protein sequence ID" value="MYL99737.1"/>
    <property type="molecule type" value="Genomic_DNA"/>
</dbReference>
<dbReference type="RefSeq" id="WP_160987166.1">
    <property type="nucleotide sequence ID" value="NZ_WVTD01000019.1"/>
</dbReference>
<organism evidence="5 6">
    <name type="scientific">Novosphingobium silvae</name>
    <dbReference type="NCBI Taxonomy" id="2692619"/>
    <lineage>
        <taxon>Bacteria</taxon>
        <taxon>Pseudomonadati</taxon>
        <taxon>Pseudomonadota</taxon>
        <taxon>Alphaproteobacteria</taxon>
        <taxon>Sphingomonadales</taxon>
        <taxon>Sphingomonadaceae</taxon>
        <taxon>Novosphingobium</taxon>
    </lineage>
</organism>
<evidence type="ECO:0000313" key="6">
    <source>
        <dbReference type="Proteomes" id="UP000465810"/>
    </source>
</evidence>
<accession>A0A7X4GL76</accession>
<dbReference type="Pfam" id="PF00378">
    <property type="entry name" value="ECH_1"/>
    <property type="match status" value="1"/>
</dbReference>
<proteinExistence type="inferred from homology"/>
<dbReference type="InterPro" id="IPR001753">
    <property type="entry name" value="Enoyl-CoA_hydra/iso"/>
</dbReference>
<dbReference type="AlphaFoldDB" id="A0A7X4GL76"/>
<protein>
    <submittedName>
        <fullName evidence="5">Enoyl-CoA hydratase</fullName>
    </submittedName>
</protein>
<sequence>MTDVLIERALPHVALVTINRPDARNAINGAVARELERAVLQTEADDDIRCVVLTGAGDRAFCAGADLKEISAGRIGDLVTRAGGFAGFVRAERRKPWIAAVNGVALAGGTEIVLACDMTVASDDARFGLPEVKRGLAALAGGLYRLPRALPRAIALELIATGEPISAERAHTFGLINRLAPKSDLMSAAFALAETIAANAPIAVRESLCIARAAFDRAESELEADAAAMGRRLALTEDYQEGPRAFIEKRSPEWTGR</sequence>
<evidence type="ECO:0000256" key="2">
    <source>
        <dbReference type="ARBA" id="ARBA00023098"/>
    </source>
</evidence>